<keyword evidence="5" id="KW-0067">ATP-binding</keyword>
<evidence type="ECO:0008006" key="14">
    <source>
        <dbReference type="Google" id="ProtNLM"/>
    </source>
</evidence>
<keyword evidence="2" id="KW-0813">Transport</keyword>
<dbReference type="SUPFAM" id="SSF90123">
    <property type="entry name" value="ABC transporter transmembrane region"/>
    <property type="match status" value="1"/>
</dbReference>
<evidence type="ECO:0000256" key="6">
    <source>
        <dbReference type="ARBA" id="ARBA00022989"/>
    </source>
</evidence>
<feature type="transmembrane region" description="Helical" evidence="9">
    <location>
        <begin position="547"/>
        <end position="564"/>
    </location>
</feature>
<dbReference type="FunFam" id="3.40.50.300:FF:000604">
    <property type="entry name" value="ABC transporter B family member 28"/>
    <property type="match status" value="1"/>
</dbReference>
<evidence type="ECO:0000256" key="8">
    <source>
        <dbReference type="SAM" id="MobiDB-lite"/>
    </source>
</evidence>
<dbReference type="GO" id="GO:0005737">
    <property type="term" value="C:cytoplasm"/>
    <property type="evidence" value="ECO:0007669"/>
    <property type="project" value="UniProtKB-ARBA"/>
</dbReference>
<dbReference type="PROSITE" id="PS50893">
    <property type="entry name" value="ABC_TRANSPORTER_2"/>
    <property type="match status" value="1"/>
</dbReference>
<evidence type="ECO:0000256" key="9">
    <source>
        <dbReference type="SAM" id="Phobius"/>
    </source>
</evidence>
<keyword evidence="13" id="KW-1185">Reference proteome</keyword>
<dbReference type="GO" id="GO:0016020">
    <property type="term" value="C:membrane"/>
    <property type="evidence" value="ECO:0007669"/>
    <property type="project" value="UniProtKB-SubCell"/>
</dbReference>
<dbReference type="InterPro" id="IPR036640">
    <property type="entry name" value="ABC1_TM_sf"/>
</dbReference>
<evidence type="ECO:0000256" key="4">
    <source>
        <dbReference type="ARBA" id="ARBA00022741"/>
    </source>
</evidence>
<dbReference type="InterPro" id="IPR039421">
    <property type="entry name" value="Type_1_exporter"/>
</dbReference>
<dbReference type="InterPro" id="IPR003439">
    <property type="entry name" value="ABC_transporter-like_ATP-bd"/>
</dbReference>
<dbReference type="GO" id="GO:0140359">
    <property type="term" value="F:ABC-type transporter activity"/>
    <property type="evidence" value="ECO:0007669"/>
    <property type="project" value="InterPro"/>
</dbReference>
<dbReference type="Pfam" id="PF00664">
    <property type="entry name" value="ABC_membrane"/>
    <property type="match status" value="1"/>
</dbReference>
<proteinExistence type="predicted"/>
<evidence type="ECO:0000256" key="1">
    <source>
        <dbReference type="ARBA" id="ARBA00004141"/>
    </source>
</evidence>
<evidence type="ECO:0000313" key="12">
    <source>
        <dbReference type="EMBL" id="ETB56224.1"/>
    </source>
</evidence>
<dbReference type="InterPro" id="IPR017871">
    <property type="entry name" value="ABC_transporter-like_CS"/>
</dbReference>
<feature type="transmembrane region" description="Helical" evidence="9">
    <location>
        <begin position="104"/>
        <end position="127"/>
    </location>
</feature>
<keyword evidence="4" id="KW-0547">Nucleotide-binding</keyword>
<protein>
    <recommendedName>
        <fullName evidence="14">Multidrug resistance protein 2</fullName>
    </recommendedName>
</protein>
<evidence type="ECO:0000259" key="10">
    <source>
        <dbReference type="PROSITE" id="PS50893"/>
    </source>
</evidence>
<dbReference type="PANTHER" id="PTHR24221:SF503">
    <property type="entry name" value="MITOCHONDRIAL POTASSIUM CHANNEL ATP-BINDING SUBUNIT"/>
    <property type="match status" value="1"/>
</dbReference>
<evidence type="ECO:0000256" key="3">
    <source>
        <dbReference type="ARBA" id="ARBA00022692"/>
    </source>
</evidence>
<dbReference type="InterPro" id="IPR027417">
    <property type="entry name" value="P-loop_NTPase"/>
</dbReference>
<dbReference type="Pfam" id="PF00005">
    <property type="entry name" value="ABC_tran"/>
    <property type="match status" value="1"/>
</dbReference>
<dbReference type="PROSITE" id="PS50929">
    <property type="entry name" value="ABC_TM1F"/>
    <property type="match status" value="1"/>
</dbReference>
<dbReference type="OrthoDB" id="6500128at2759"/>
<evidence type="ECO:0000256" key="5">
    <source>
        <dbReference type="ARBA" id="ARBA00022840"/>
    </source>
</evidence>
<comment type="subcellular location">
    <subcellularLocation>
        <location evidence="1">Membrane</location>
        <topology evidence="1">Multi-pass membrane protein</topology>
    </subcellularLocation>
</comment>
<keyword evidence="3 9" id="KW-0812">Transmembrane</keyword>
<gene>
    <name evidence="12" type="ORF">YYC_05680</name>
</gene>
<feature type="transmembrane region" description="Helical" evidence="9">
    <location>
        <begin position="72"/>
        <end position="92"/>
    </location>
</feature>
<dbReference type="AlphaFoldDB" id="V7PA16"/>
<feature type="transmembrane region" description="Helical" evidence="9">
    <location>
        <begin position="443"/>
        <end position="460"/>
    </location>
</feature>
<dbReference type="InterPro" id="IPR011527">
    <property type="entry name" value="ABC1_TM_dom"/>
</dbReference>
<feature type="transmembrane region" description="Helical" evidence="9">
    <location>
        <begin position="139"/>
        <end position="162"/>
    </location>
</feature>
<feature type="transmembrane region" description="Helical" evidence="9">
    <location>
        <begin position="27"/>
        <end position="52"/>
    </location>
</feature>
<feature type="domain" description="ABC transmembrane type-1" evidence="11">
    <location>
        <begin position="408"/>
        <end position="691"/>
    </location>
</feature>
<dbReference type="EMBL" id="KI635825">
    <property type="protein sequence ID" value="ETB56224.1"/>
    <property type="molecule type" value="Genomic_DNA"/>
</dbReference>
<feature type="transmembrane region" description="Helical" evidence="9">
    <location>
        <begin position="663"/>
        <end position="686"/>
    </location>
</feature>
<organism evidence="12 13">
    <name type="scientific">Plasmodium yoelii 17X</name>
    <dbReference type="NCBI Taxonomy" id="1323249"/>
    <lineage>
        <taxon>Eukaryota</taxon>
        <taxon>Sar</taxon>
        <taxon>Alveolata</taxon>
        <taxon>Apicomplexa</taxon>
        <taxon>Aconoidasida</taxon>
        <taxon>Haemosporida</taxon>
        <taxon>Plasmodiidae</taxon>
        <taxon>Plasmodium</taxon>
        <taxon>Plasmodium (Vinckeia)</taxon>
    </lineage>
</organism>
<dbReference type="PANTHER" id="PTHR24221">
    <property type="entry name" value="ATP-BINDING CASSETTE SUB-FAMILY B"/>
    <property type="match status" value="1"/>
</dbReference>
<evidence type="ECO:0000256" key="7">
    <source>
        <dbReference type="ARBA" id="ARBA00023136"/>
    </source>
</evidence>
<dbReference type="CDD" id="cd18560">
    <property type="entry name" value="ABC_6TM_ATM1_ABCB7_HMT1_ABCB6"/>
    <property type="match status" value="1"/>
</dbReference>
<name>V7PA16_PLAYE</name>
<dbReference type="SUPFAM" id="SSF52540">
    <property type="entry name" value="P-loop containing nucleoside triphosphate hydrolases"/>
    <property type="match status" value="1"/>
</dbReference>
<accession>V7PA16</accession>
<evidence type="ECO:0000256" key="2">
    <source>
        <dbReference type="ARBA" id="ARBA00022448"/>
    </source>
</evidence>
<sequence>MDVSNYEYVRHLWINNELKKKKQNKNFVIYHIIDLIILIATFFGCYNFNIYYSYQNENGKFYNFCNTLVDMIALGCIRIFYTIVSVIINSRIYNLEPLKKMHKFGNNFIGVFIIIMCLKMINFNYFMDMNTNQNNLKDLYVIIFKAVLITYNLISTIYYYFFHRYVYIINKKNIIAKIELKKILLKGVENSEDIILDIHCDKNMLKYNSVFSQNNEMNTTCSNNDIELNHENKQLESNKKGQEMLEGNDMPYTKLNDYDDLGKKWEGKKWEGKKWEGKKWEGKKSEGKTFESKTFESKIFERTISIDELEIDKSIKDDLIKNNIKLSISSNYSYKKNNSKIKKKSKDGNSSTSFDETNDRETESLKNIAFLENSFEYTEFKNILLPYLWPSRRIDLKGNSLILRTYVLLIFILIIVSKAFSVISPIYLGLASTEVLNKKYYNSIYYLGIYSSFFFLSKFLKEISGVLYSHVKQSAFIELQESIFHKFHNLSYEWFSNKNAGGIMRIVDRGTESTNNLMNSFIVYIIPAVIEGVVTCIIFIFKYKNRLLGSILILGLTIYIYATIKITKWRKKIRTKVNKMDNLYHGIAHDSLDNYENVKYFNNENFEIKKFCGALSNFNRYNIQILNSLGILNIVQQFILNATLFFTLFCVINMIIYDGEDSGIFISVVVYISNVFAPLTILGTLYSTIVKSYTDIYDLTEALKDKIPVTDDKDLESFSLTSHEKKFGVNIEFSDVNFSYPKQTNHRTLKSINFFIPSGTTCALVGHTGSGKSTIAKLLYRFYDAEGDIKIGGKNVNKYNRNSIRSIIGIVPQDTILFNETIKYNILYGKLDATDEEVIKATKSAQLYDFIEALPKKWDTIVGNKGMKLSGGERQRIAIARCLLKDPKIVIFDEATSSLDSKTEYLFQKAVEDLRKNRTLIIIAHRLSTISSAESIILLNKGKIVEKGTHKDLLKLNGEYAEMWNMQSGGNDI</sequence>
<feature type="transmembrane region" description="Helical" evidence="9">
    <location>
        <begin position="521"/>
        <end position="541"/>
    </location>
</feature>
<dbReference type="PROSITE" id="PS00211">
    <property type="entry name" value="ABC_TRANSPORTER_1"/>
    <property type="match status" value="1"/>
</dbReference>
<feature type="domain" description="ABC transporter" evidence="10">
    <location>
        <begin position="731"/>
        <end position="966"/>
    </location>
</feature>
<dbReference type="SMART" id="SM00382">
    <property type="entry name" value="AAA"/>
    <property type="match status" value="1"/>
</dbReference>
<feature type="region of interest" description="Disordered" evidence="8">
    <location>
        <begin position="339"/>
        <end position="358"/>
    </location>
</feature>
<dbReference type="GO" id="GO:0016887">
    <property type="term" value="F:ATP hydrolysis activity"/>
    <property type="evidence" value="ECO:0007669"/>
    <property type="project" value="InterPro"/>
</dbReference>
<dbReference type="Gene3D" id="1.20.1560.10">
    <property type="entry name" value="ABC transporter type 1, transmembrane domain"/>
    <property type="match status" value="1"/>
</dbReference>
<reference evidence="12 13" key="1">
    <citation type="submission" date="2013-11" db="EMBL/GenBank/DDBJ databases">
        <title>The Genome Sequence of Plasmodium yoelii 17X.</title>
        <authorList>
            <consortium name="The Broad Institute Genomics Platform"/>
            <consortium name="The Broad Institute Genome Sequencing Center for Infectious Disease"/>
            <person name="Neafsey D."/>
            <person name="Adams J."/>
            <person name="Walker B."/>
            <person name="Young S.K."/>
            <person name="Zeng Q."/>
            <person name="Gargeya S."/>
            <person name="Fitzgerald M."/>
            <person name="Haas B."/>
            <person name="Abouelleil A."/>
            <person name="Alvarado L."/>
            <person name="Chapman S.B."/>
            <person name="Gainer-Dewar J."/>
            <person name="Goldberg J."/>
            <person name="Griggs A."/>
            <person name="Gujja S."/>
            <person name="Hansen M."/>
            <person name="Howarth C."/>
            <person name="Imamovic A."/>
            <person name="Ireland A."/>
            <person name="Larimer J."/>
            <person name="McCowan C."/>
            <person name="Murphy C."/>
            <person name="Pearson M."/>
            <person name="Poon T.W."/>
            <person name="Priest M."/>
            <person name="Roberts A."/>
            <person name="Saif S."/>
            <person name="Shea T."/>
            <person name="Sykes S."/>
            <person name="Wortman J."/>
            <person name="Nusbaum C."/>
            <person name="Birren B."/>
        </authorList>
    </citation>
    <scope>NUCLEOTIDE SEQUENCE [LARGE SCALE GENOMIC DNA]</scope>
    <source>
        <strain evidence="12 13">17X</strain>
    </source>
</reference>
<evidence type="ECO:0000313" key="13">
    <source>
        <dbReference type="Proteomes" id="UP000018538"/>
    </source>
</evidence>
<keyword evidence="7 9" id="KW-0472">Membrane</keyword>
<dbReference type="InterPro" id="IPR003593">
    <property type="entry name" value="AAA+_ATPase"/>
</dbReference>
<feature type="transmembrane region" description="Helical" evidence="9">
    <location>
        <begin position="401"/>
        <end position="423"/>
    </location>
</feature>
<feature type="transmembrane region" description="Helical" evidence="9">
    <location>
        <begin position="638"/>
        <end position="657"/>
    </location>
</feature>
<dbReference type="GO" id="GO:0005524">
    <property type="term" value="F:ATP binding"/>
    <property type="evidence" value="ECO:0007669"/>
    <property type="project" value="UniProtKB-KW"/>
</dbReference>
<evidence type="ECO:0000259" key="11">
    <source>
        <dbReference type="PROSITE" id="PS50929"/>
    </source>
</evidence>
<dbReference type="Gene3D" id="3.40.50.300">
    <property type="entry name" value="P-loop containing nucleotide triphosphate hydrolases"/>
    <property type="match status" value="1"/>
</dbReference>
<keyword evidence="6 9" id="KW-1133">Transmembrane helix</keyword>
<dbReference type="Proteomes" id="UP000018538">
    <property type="component" value="Unassembled WGS sequence"/>
</dbReference>